<dbReference type="InterPro" id="IPR038354">
    <property type="entry name" value="VKOR_sf"/>
</dbReference>
<evidence type="ECO:0000256" key="4">
    <source>
        <dbReference type="ARBA" id="ARBA00022719"/>
    </source>
</evidence>
<comment type="similarity">
    <text evidence="2">Belongs to the VKOR family.</text>
</comment>
<dbReference type="Pfam" id="PF03412">
    <property type="entry name" value="Peptidase_C39"/>
    <property type="match status" value="1"/>
</dbReference>
<keyword evidence="4" id="KW-0874">Quinone</keyword>
<dbReference type="GO" id="GO:0006508">
    <property type="term" value="P:proteolysis"/>
    <property type="evidence" value="ECO:0007669"/>
    <property type="project" value="InterPro"/>
</dbReference>
<protein>
    <recommendedName>
        <fullName evidence="11">Vitamin K epoxide reductase domain-containing protein</fullName>
    </recommendedName>
</protein>
<proteinExistence type="inferred from homology"/>
<keyword evidence="5 10" id="KW-1133">Transmembrane helix</keyword>
<keyword evidence="7 10" id="KW-0472">Membrane</keyword>
<keyword evidence="13" id="KW-1185">Reference proteome</keyword>
<evidence type="ECO:0000256" key="6">
    <source>
        <dbReference type="ARBA" id="ARBA00023002"/>
    </source>
</evidence>
<organism evidence="12 13">
    <name type="scientific">Chitinophaga lutea</name>
    <dbReference type="NCBI Taxonomy" id="2488634"/>
    <lineage>
        <taxon>Bacteria</taxon>
        <taxon>Pseudomonadati</taxon>
        <taxon>Bacteroidota</taxon>
        <taxon>Chitinophagia</taxon>
        <taxon>Chitinophagales</taxon>
        <taxon>Chitinophagaceae</taxon>
        <taxon>Chitinophaga</taxon>
    </lineage>
</organism>
<dbReference type="GO" id="GO:0016020">
    <property type="term" value="C:membrane"/>
    <property type="evidence" value="ECO:0007669"/>
    <property type="project" value="UniProtKB-SubCell"/>
</dbReference>
<feature type="domain" description="Vitamin K epoxide reductase" evidence="11">
    <location>
        <begin position="171"/>
        <end position="308"/>
    </location>
</feature>
<evidence type="ECO:0000256" key="3">
    <source>
        <dbReference type="ARBA" id="ARBA00022692"/>
    </source>
</evidence>
<evidence type="ECO:0000256" key="2">
    <source>
        <dbReference type="ARBA" id="ARBA00006214"/>
    </source>
</evidence>
<dbReference type="Gene3D" id="3.90.70.10">
    <property type="entry name" value="Cysteine proteinases"/>
    <property type="match status" value="1"/>
</dbReference>
<keyword evidence="3 10" id="KW-0812">Transmembrane</keyword>
<evidence type="ECO:0000259" key="11">
    <source>
        <dbReference type="SMART" id="SM00756"/>
    </source>
</evidence>
<feature type="transmembrane region" description="Helical" evidence="10">
    <location>
        <begin position="235"/>
        <end position="253"/>
    </location>
</feature>
<dbReference type="AlphaFoldDB" id="A0A3N4Q3D8"/>
<dbReference type="RefSeq" id="WP_123844397.1">
    <property type="nucleotide sequence ID" value="NZ_RPDH01000001.1"/>
</dbReference>
<dbReference type="CDD" id="cd12921">
    <property type="entry name" value="VKOR_4"/>
    <property type="match status" value="1"/>
</dbReference>
<dbReference type="InterPro" id="IPR005074">
    <property type="entry name" value="Peptidase_C39"/>
</dbReference>
<dbReference type="Pfam" id="PF07884">
    <property type="entry name" value="VKOR"/>
    <property type="match status" value="1"/>
</dbReference>
<dbReference type="Gene3D" id="3.40.30.10">
    <property type="entry name" value="Glutaredoxin"/>
    <property type="match status" value="1"/>
</dbReference>
<evidence type="ECO:0000256" key="8">
    <source>
        <dbReference type="ARBA" id="ARBA00023157"/>
    </source>
</evidence>
<dbReference type="SMART" id="SM00756">
    <property type="entry name" value="VKc"/>
    <property type="match status" value="1"/>
</dbReference>
<dbReference type="Proteomes" id="UP000278351">
    <property type="component" value="Unassembled WGS sequence"/>
</dbReference>
<dbReference type="EMBL" id="RPDH01000001">
    <property type="protein sequence ID" value="RPE11981.1"/>
    <property type="molecule type" value="Genomic_DNA"/>
</dbReference>
<evidence type="ECO:0000256" key="5">
    <source>
        <dbReference type="ARBA" id="ARBA00022989"/>
    </source>
</evidence>
<evidence type="ECO:0000256" key="7">
    <source>
        <dbReference type="ARBA" id="ARBA00023136"/>
    </source>
</evidence>
<comment type="subcellular location">
    <subcellularLocation>
        <location evidence="1">Membrane</location>
        <topology evidence="1">Multi-pass membrane protein</topology>
    </subcellularLocation>
</comment>
<feature type="transmembrane region" description="Helical" evidence="10">
    <location>
        <begin position="286"/>
        <end position="307"/>
    </location>
</feature>
<evidence type="ECO:0000313" key="12">
    <source>
        <dbReference type="EMBL" id="RPE11981.1"/>
    </source>
</evidence>
<dbReference type="Gene3D" id="1.20.1440.130">
    <property type="entry name" value="VKOR domain"/>
    <property type="match status" value="1"/>
</dbReference>
<dbReference type="SUPFAM" id="SSF52833">
    <property type="entry name" value="Thioredoxin-like"/>
    <property type="match status" value="1"/>
</dbReference>
<dbReference type="OrthoDB" id="1100563at2"/>
<accession>A0A3N4Q3D8</accession>
<dbReference type="Pfam" id="PF13462">
    <property type="entry name" value="Thioredoxin_4"/>
    <property type="match status" value="1"/>
</dbReference>
<evidence type="ECO:0000313" key="13">
    <source>
        <dbReference type="Proteomes" id="UP000278351"/>
    </source>
</evidence>
<dbReference type="GO" id="GO:0048038">
    <property type="term" value="F:quinone binding"/>
    <property type="evidence" value="ECO:0007669"/>
    <property type="project" value="UniProtKB-KW"/>
</dbReference>
<dbReference type="InterPro" id="IPR012932">
    <property type="entry name" value="VKOR"/>
</dbReference>
<reference evidence="12 13" key="1">
    <citation type="submission" date="2018-11" db="EMBL/GenBank/DDBJ databases">
        <title>Chitinophaga lutea sp.nov., isolate from arsenic contaminated soil.</title>
        <authorList>
            <person name="Zong Y."/>
        </authorList>
    </citation>
    <scope>NUCLEOTIDE SEQUENCE [LARGE SCALE GENOMIC DNA]</scope>
    <source>
        <strain evidence="12 13">ZY74</strain>
    </source>
</reference>
<name>A0A3N4Q3D8_9BACT</name>
<sequence>MALEFNTRLPLVGAKYSELLNIPLDKINIAEQLQVHPDYPSLYSLSDILHRNGVTNNAYAVETDSVFDFTPPFITYLKNLPTGKDFVIVTEISKTSVNYYSGHWKKVSVSREQFISSYQGIILQGKNLPKENTQTKLSSFLRSKLSFPIVGGIIILFLILGKYFSILSIGDSKIFVPLLALKLFGAIITTLLLTYEVDKSNSLIKNICTGSKELNCDAVLKSKGAKIWGHTWSEIGFYYFFSTAIILLSSEITTPFKGALLASLSLAATPFIIFSFYYQFKVVKQFCPLCLGIQVTLIVELIIALASLNQYQFSAFRQFSPIFLFPVIIALLLPVVCWKSLKRIFIKASNEKRYKYAYKRILNSPDYFNHQLNRETSAPEGWREIGMLIGNPNASITILKVCNPYCGPCAKAHHPLEQILKVNSNVNMRIIFTASTHEGDPRTAPVRHFISTQETEGPEKFSELLSKWYEAPIKDIAMFASNGTHKIPTDIDKRIKSMEKWCEDAKISHTPTFYINGKKLPDRYSIEDLKTILLQT</sequence>
<dbReference type="GO" id="GO:0008233">
    <property type="term" value="F:peptidase activity"/>
    <property type="evidence" value="ECO:0007669"/>
    <property type="project" value="InterPro"/>
</dbReference>
<comment type="caution">
    <text evidence="12">The sequence shown here is derived from an EMBL/GenBank/DDBJ whole genome shotgun (WGS) entry which is preliminary data.</text>
</comment>
<feature type="transmembrane region" description="Helical" evidence="10">
    <location>
        <begin position="174"/>
        <end position="195"/>
    </location>
</feature>
<dbReference type="GO" id="GO:0016491">
    <property type="term" value="F:oxidoreductase activity"/>
    <property type="evidence" value="ECO:0007669"/>
    <property type="project" value="UniProtKB-KW"/>
</dbReference>
<keyword evidence="9" id="KW-0676">Redox-active center</keyword>
<feature type="transmembrane region" description="Helical" evidence="10">
    <location>
        <begin position="319"/>
        <end position="338"/>
    </location>
</feature>
<keyword evidence="6" id="KW-0560">Oxidoreductase</keyword>
<evidence type="ECO:0000256" key="9">
    <source>
        <dbReference type="ARBA" id="ARBA00023284"/>
    </source>
</evidence>
<evidence type="ECO:0000256" key="10">
    <source>
        <dbReference type="SAM" id="Phobius"/>
    </source>
</evidence>
<evidence type="ECO:0000256" key="1">
    <source>
        <dbReference type="ARBA" id="ARBA00004141"/>
    </source>
</evidence>
<feature type="transmembrane region" description="Helical" evidence="10">
    <location>
        <begin position="259"/>
        <end position="279"/>
    </location>
</feature>
<dbReference type="GO" id="GO:0005524">
    <property type="term" value="F:ATP binding"/>
    <property type="evidence" value="ECO:0007669"/>
    <property type="project" value="InterPro"/>
</dbReference>
<gene>
    <name evidence="12" type="ORF">EGT74_00020</name>
</gene>
<feature type="transmembrane region" description="Helical" evidence="10">
    <location>
        <begin position="145"/>
        <end position="168"/>
    </location>
</feature>
<dbReference type="InterPro" id="IPR012336">
    <property type="entry name" value="Thioredoxin-like_fold"/>
</dbReference>
<dbReference type="InterPro" id="IPR036249">
    <property type="entry name" value="Thioredoxin-like_sf"/>
</dbReference>
<keyword evidence="8" id="KW-1015">Disulfide bond</keyword>